<feature type="compositionally biased region" description="Acidic residues" evidence="1">
    <location>
        <begin position="78"/>
        <end position="91"/>
    </location>
</feature>
<proteinExistence type="predicted"/>
<dbReference type="AlphaFoldDB" id="A0A448HJ47"/>
<sequence>MVIPWMRPLKHTSLRRYPVNRPYRLTVTTLACLALAGSLAACGSSESGSESGSSSDPVSSSTGSGTSSSDAQPTSTGADDDTTDDADDADDTGSTSPSQASSGGATASSGQAVDLTEAQGVWQTAFDAIQADDPAAFQAVAAPEVYPELTEEQSGSDFTWTDWDLLGLRDTSLVEEGSTASAGVCTEGLEGDETDDLDGNPTVSCRLEVTEASGDSLNGNLPTAWFYLAQSETGEWKVVDYKRMYL</sequence>
<dbReference type="Proteomes" id="UP000266895">
    <property type="component" value="Chromosome"/>
</dbReference>
<evidence type="ECO:0000313" key="4">
    <source>
        <dbReference type="Proteomes" id="UP000266895"/>
    </source>
</evidence>
<feature type="chain" id="PRO_5019506120" description="ARC6 IMS domain-containing protein" evidence="2">
    <location>
        <begin position="41"/>
        <end position="246"/>
    </location>
</feature>
<evidence type="ECO:0000256" key="1">
    <source>
        <dbReference type="SAM" id="MobiDB-lite"/>
    </source>
</evidence>
<feature type="region of interest" description="Disordered" evidence="1">
    <location>
        <begin position="43"/>
        <end position="111"/>
    </location>
</feature>
<accession>A0A448HJ47</accession>
<evidence type="ECO:0000256" key="2">
    <source>
        <dbReference type="SAM" id="SignalP"/>
    </source>
</evidence>
<protein>
    <recommendedName>
        <fullName evidence="5">ARC6 IMS domain-containing protein</fullName>
    </recommendedName>
</protein>
<name>A0A448HJ47_9ACTO</name>
<feature type="compositionally biased region" description="Low complexity" evidence="1">
    <location>
        <begin position="92"/>
        <end position="111"/>
    </location>
</feature>
<reference evidence="3 4" key="1">
    <citation type="submission" date="2018-12" db="EMBL/GenBank/DDBJ databases">
        <authorList>
            <consortium name="Pathogen Informatics"/>
        </authorList>
    </citation>
    <scope>NUCLEOTIDE SEQUENCE [LARGE SCALE GENOMIC DNA]</scope>
    <source>
        <strain evidence="3 4">NCTC11636</strain>
    </source>
</reference>
<dbReference type="EMBL" id="LR134350">
    <property type="protein sequence ID" value="VEG29401.1"/>
    <property type="molecule type" value="Genomic_DNA"/>
</dbReference>
<feature type="compositionally biased region" description="Low complexity" evidence="1">
    <location>
        <begin position="43"/>
        <end position="77"/>
    </location>
</feature>
<evidence type="ECO:0008006" key="5">
    <source>
        <dbReference type="Google" id="ProtNLM"/>
    </source>
</evidence>
<feature type="signal peptide" evidence="2">
    <location>
        <begin position="1"/>
        <end position="40"/>
    </location>
</feature>
<gene>
    <name evidence="3" type="ORF">NCTC11636_02030</name>
</gene>
<keyword evidence="4" id="KW-1185">Reference proteome</keyword>
<evidence type="ECO:0000313" key="3">
    <source>
        <dbReference type="EMBL" id="VEG29401.1"/>
    </source>
</evidence>
<dbReference type="KEGG" id="ahw:NCTC11636_02030"/>
<organism evidence="3 4">
    <name type="scientific">Actinomyces howellii</name>
    <dbReference type="NCBI Taxonomy" id="52771"/>
    <lineage>
        <taxon>Bacteria</taxon>
        <taxon>Bacillati</taxon>
        <taxon>Actinomycetota</taxon>
        <taxon>Actinomycetes</taxon>
        <taxon>Actinomycetales</taxon>
        <taxon>Actinomycetaceae</taxon>
        <taxon>Actinomyces</taxon>
    </lineage>
</organism>
<keyword evidence="2" id="KW-0732">Signal</keyword>